<proteinExistence type="predicted"/>
<evidence type="ECO:0000313" key="1">
    <source>
        <dbReference type="EMBL" id="EJX05417.1"/>
    </source>
</evidence>
<protein>
    <submittedName>
        <fullName evidence="1">Xanthine/uracil permease</fullName>
    </submittedName>
</protein>
<feature type="non-terminal residue" evidence="1">
    <location>
        <position position="57"/>
    </location>
</feature>
<gene>
    <name evidence="1" type="ORF">EVA_06472</name>
</gene>
<comment type="caution">
    <text evidence="1">The sequence shown here is derived from an EMBL/GenBank/DDBJ whole genome shotgun (WGS) entry which is preliminary data.</text>
</comment>
<accession>J9GDJ8</accession>
<dbReference type="AlphaFoldDB" id="J9GDJ8"/>
<name>J9GDJ8_9ZZZZ</name>
<organism evidence="1">
    <name type="scientific">gut metagenome</name>
    <dbReference type="NCBI Taxonomy" id="749906"/>
    <lineage>
        <taxon>unclassified sequences</taxon>
        <taxon>metagenomes</taxon>
        <taxon>organismal metagenomes</taxon>
    </lineage>
</organism>
<sequence length="57" mass="6418">MADQKNKKEAGIIMKHQTYVSPQDFKGMLPLQKAIPLGLQHVLAMFVGNLTPHSDHY</sequence>
<dbReference type="EMBL" id="AMCI01001474">
    <property type="protein sequence ID" value="EJX05417.1"/>
    <property type="molecule type" value="Genomic_DNA"/>
</dbReference>
<reference evidence="1" key="1">
    <citation type="journal article" date="2012" name="PLoS ONE">
        <title>Gene sets for utilization of primary and secondary nutrition supplies in the distal gut of endangered iberian lynx.</title>
        <authorList>
            <person name="Alcaide M."/>
            <person name="Messina E."/>
            <person name="Richter M."/>
            <person name="Bargiela R."/>
            <person name="Peplies J."/>
            <person name="Huws S.A."/>
            <person name="Newbold C.J."/>
            <person name="Golyshin P.N."/>
            <person name="Simon M.A."/>
            <person name="Lopez G."/>
            <person name="Yakimov M.M."/>
            <person name="Ferrer M."/>
        </authorList>
    </citation>
    <scope>NUCLEOTIDE SEQUENCE</scope>
</reference>